<protein>
    <submittedName>
        <fullName evidence="3">Uncharacterized protein</fullName>
    </submittedName>
</protein>
<dbReference type="PANTHER" id="PTHR22870">
    <property type="entry name" value="REGULATOR OF CHROMOSOME CONDENSATION"/>
    <property type="match status" value="1"/>
</dbReference>
<dbReference type="Pfam" id="PF00415">
    <property type="entry name" value="RCC1"/>
    <property type="match status" value="2"/>
</dbReference>
<proteinExistence type="predicted"/>
<dbReference type="InterPro" id="IPR009091">
    <property type="entry name" value="RCC1/BLIP-II"/>
</dbReference>
<comment type="caution">
    <text evidence="3">The sequence shown here is derived from an EMBL/GenBank/DDBJ whole genome shotgun (WGS) entry which is preliminary data.</text>
</comment>
<keyword evidence="1" id="KW-0677">Repeat</keyword>
<dbReference type="InterPro" id="IPR000408">
    <property type="entry name" value="Reg_chr_condens"/>
</dbReference>
<dbReference type="SUPFAM" id="SSF50985">
    <property type="entry name" value="RCC1/BLIP-II"/>
    <property type="match status" value="1"/>
</dbReference>
<gene>
    <name evidence="3" type="ORF">PVK06_003541</name>
</gene>
<evidence type="ECO:0000313" key="3">
    <source>
        <dbReference type="EMBL" id="KAK5847237.1"/>
    </source>
</evidence>
<sequence length="387" mass="42968">MWGKNSSGQLGLGKKAAKAVHKPTKVECLSELTIKLAALGSEHTVVVTDGGEALSWGAVASERLDHGLESSIFGFLTSNSEYTPRLIKKLEGIRVKRVAAGLLHSACIDGIAETGSLFVFGDKVVANLGFGEAKNATMPSMIKTLPYSEEVACGGYHTCVVTRDEVSTRNIKMDLIKLLSSLEPYGNVKVRLCSYIEESKVVASPQVLYDYGIIITFDPLPFDYNGHYHGHQAGKTEVSISVPPNSSRKFSCFLNSIIIFSAKDDKTYEFLPCLEIVNESKGIKWTYSKHFMGIPETRNTLYWTTCWNFRGDELEAGDHISLRVLSDLSVLEFGIDLIYDYELDGNPNVFSQLPWMSKCCKFLFVVFAYILSKTQKNLYRLQSLAKC</sequence>
<evidence type="ECO:0000256" key="2">
    <source>
        <dbReference type="PROSITE-ProRule" id="PRU00235"/>
    </source>
</evidence>
<dbReference type="EMBL" id="JARKNE010000001">
    <property type="protein sequence ID" value="KAK5847237.1"/>
    <property type="molecule type" value="Genomic_DNA"/>
</dbReference>
<feature type="repeat" description="RCC1" evidence="2">
    <location>
        <begin position="1"/>
        <end position="50"/>
    </location>
</feature>
<organism evidence="3 4">
    <name type="scientific">Gossypium arboreum</name>
    <name type="common">Tree cotton</name>
    <name type="synonym">Gossypium nanking</name>
    <dbReference type="NCBI Taxonomy" id="29729"/>
    <lineage>
        <taxon>Eukaryota</taxon>
        <taxon>Viridiplantae</taxon>
        <taxon>Streptophyta</taxon>
        <taxon>Embryophyta</taxon>
        <taxon>Tracheophyta</taxon>
        <taxon>Spermatophyta</taxon>
        <taxon>Magnoliopsida</taxon>
        <taxon>eudicotyledons</taxon>
        <taxon>Gunneridae</taxon>
        <taxon>Pentapetalae</taxon>
        <taxon>rosids</taxon>
        <taxon>malvids</taxon>
        <taxon>Malvales</taxon>
        <taxon>Malvaceae</taxon>
        <taxon>Malvoideae</taxon>
        <taxon>Gossypium</taxon>
    </lineage>
</organism>
<reference evidence="3 4" key="1">
    <citation type="submission" date="2023-03" db="EMBL/GenBank/DDBJ databases">
        <title>WGS of Gossypium arboreum.</title>
        <authorList>
            <person name="Yu D."/>
        </authorList>
    </citation>
    <scope>NUCLEOTIDE SEQUENCE [LARGE SCALE GENOMIC DNA]</scope>
    <source>
        <tissue evidence="3">Leaf</tissue>
    </source>
</reference>
<feature type="repeat" description="RCC1" evidence="2">
    <location>
        <begin position="115"/>
        <end position="164"/>
    </location>
</feature>
<accession>A0ABR0R7U2</accession>
<dbReference type="PANTHER" id="PTHR22870:SF395">
    <property type="entry name" value="UVB-RESISTANCE PROTEIN UVR8-RELATED"/>
    <property type="match status" value="1"/>
</dbReference>
<dbReference type="PROSITE" id="PS50012">
    <property type="entry name" value="RCC1_3"/>
    <property type="match status" value="2"/>
</dbReference>
<evidence type="ECO:0000313" key="4">
    <source>
        <dbReference type="Proteomes" id="UP001358586"/>
    </source>
</evidence>
<keyword evidence="4" id="KW-1185">Reference proteome</keyword>
<name>A0ABR0R7U2_GOSAR</name>
<dbReference type="Proteomes" id="UP001358586">
    <property type="component" value="Chromosome 1"/>
</dbReference>
<dbReference type="InterPro" id="IPR051210">
    <property type="entry name" value="Ub_ligase/GEF_domain"/>
</dbReference>
<dbReference type="Gene3D" id="2.130.10.30">
    <property type="entry name" value="Regulator of chromosome condensation 1/beta-lactamase-inhibitor protein II"/>
    <property type="match status" value="1"/>
</dbReference>
<evidence type="ECO:0000256" key="1">
    <source>
        <dbReference type="ARBA" id="ARBA00022737"/>
    </source>
</evidence>